<dbReference type="AlphaFoldDB" id="A0AAV6UTU7"/>
<evidence type="ECO:0000256" key="1">
    <source>
        <dbReference type="SAM" id="MobiDB-lite"/>
    </source>
</evidence>
<gene>
    <name evidence="2" type="ORF">JTE90_015622</name>
</gene>
<feature type="compositionally biased region" description="Low complexity" evidence="1">
    <location>
        <begin position="274"/>
        <end position="292"/>
    </location>
</feature>
<protein>
    <submittedName>
        <fullName evidence="2">Uncharacterized protein</fullName>
    </submittedName>
</protein>
<evidence type="ECO:0000313" key="3">
    <source>
        <dbReference type="Proteomes" id="UP000827092"/>
    </source>
</evidence>
<name>A0AAV6UTU7_9ARAC</name>
<accession>A0AAV6UTU7</accession>
<dbReference type="Proteomes" id="UP000827092">
    <property type="component" value="Unassembled WGS sequence"/>
</dbReference>
<keyword evidence="3" id="KW-1185">Reference proteome</keyword>
<dbReference type="EMBL" id="JAFNEN010000261">
    <property type="protein sequence ID" value="KAG8187752.1"/>
    <property type="molecule type" value="Genomic_DNA"/>
</dbReference>
<organism evidence="2 3">
    <name type="scientific">Oedothorax gibbosus</name>
    <dbReference type="NCBI Taxonomy" id="931172"/>
    <lineage>
        <taxon>Eukaryota</taxon>
        <taxon>Metazoa</taxon>
        <taxon>Ecdysozoa</taxon>
        <taxon>Arthropoda</taxon>
        <taxon>Chelicerata</taxon>
        <taxon>Arachnida</taxon>
        <taxon>Araneae</taxon>
        <taxon>Araneomorphae</taxon>
        <taxon>Entelegynae</taxon>
        <taxon>Araneoidea</taxon>
        <taxon>Linyphiidae</taxon>
        <taxon>Erigoninae</taxon>
        <taxon>Oedothorax</taxon>
    </lineage>
</organism>
<reference evidence="2 3" key="1">
    <citation type="journal article" date="2022" name="Nat. Ecol. Evol.">
        <title>A masculinizing supergene underlies an exaggerated male reproductive morph in a spider.</title>
        <authorList>
            <person name="Hendrickx F."/>
            <person name="De Corte Z."/>
            <person name="Sonet G."/>
            <person name="Van Belleghem S.M."/>
            <person name="Kostlbacher S."/>
            <person name="Vangestel C."/>
        </authorList>
    </citation>
    <scope>NUCLEOTIDE SEQUENCE [LARGE SCALE GENOMIC DNA]</scope>
    <source>
        <strain evidence="2">W744_W776</strain>
    </source>
</reference>
<proteinExistence type="predicted"/>
<sequence length="338" mass="36802">MDRLLTSLYGRLLIPPLYRPLLLFYRRPQPLLSAPPASLYRPPPHPPLYRPPPHPPLYRPPPHPPSIGRLLFPLYRPPPHPPSIGRLLTLPLSAASSTSPYRPPTSLIAASYHLYGAPHSPPSHSLSEHLPPLRPLLTLPYRPPPQPPLSAASTTSLDRPPPQPPSISPNALKCSRNGDLEESLTSEQLRELLSCSRITDRCPRTVPGVRLSSQQNRNDNWNYNNPEVIRSASSSGGSSNGWNKRSVVRSTLPEVSSSEWGPKVVWGTGDLSDSACSTGGSSSSGSSLPPLSRENNMEMTQGAPNCHLCRSPFPMASAKYCCECGARRRGVGCINQTG</sequence>
<feature type="region of interest" description="Disordered" evidence="1">
    <location>
        <begin position="119"/>
        <end position="175"/>
    </location>
</feature>
<feature type="region of interest" description="Disordered" evidence="1">
    <location>
        <begin position="274"/>
        <end position="297"/>
    </location>
</feature>
<evidence type="ECO:0000313" key="2">
    <source>
        <dbReference type="EMBL" id="KAG8187752.1"/>
    </source>
</evidence>
<dbReference type="PRINTS" id="PR01217">
    <property type="entry name" value="PRICHEXTENSN"/>
</dbReference>
<comment type="caution">
    <text evidence="2">The sequence shown here is derived from an EMBL/GenBank/DDBJ whole genome shotgun (WGS) entry which is preliminary data.</text>
</comment>
<feature type="compositionally biased region" description="Low complexity" evidence="1">
    <location>
        <begin position="122"/>
        <end position="140"/>
    </location>
</feature>